<dbReference type="InterPro" id="IPR008792">
    <property type="entry name" value="PQQD"/>
</dbReference>
<accession>A0A5R9EXH0</accession>
<evidence type="ECO:0000313" key="1">
    <source>
        <dbReference type="EMBL" id="TLS35561.1"/>
    </source>
</evidence>
<dbReference type="InterPro" id="IPR041881">
    <property type="entry name" value="PqqD_sf"/>
</dbReference>
<protein>
    <submittedName>
        <fullName evidence="1">PqqD family protein</fullName>
    </submittedName>
</protein>
<dbReference type="Proteomes" id="UP000308230">
    <property type="component" value="Unassembled WGS sequence"/>
</dbReference>
<sequence>MNRYVHTSDYETSQLDDEWVVLNTDSFMITKLNEVGGFCWSLLHEPKSVQVIVAKIKENYILDNEEVEVEDIEKFLNQLIDYGLVKHAK</sequence>
<dbReference type="EMBL" id="SWLG01000019">
    <property type="protein sequence ID" value="TLS35561.1"/>
    <property type="molecule type" value="Genomic_DNA"/>
</dbReference>
<keyword evidence="2" id="KW-1185">Reference proteome</keyword>
<organism evidence="1 2">
    <name type="scientific">Exobacillus caeni</name>
    <dbReference type="NCBI Taxonomy" id="2574798"/>
    <lineage>
        <taxon>Bacteria</taxon>
        <taxon>Bacillati</taxon>
        <taxon>Bacillota</taxon>
        <taxon>Bacilli</taxon>
        <taxon>Bacillales</taxon>
        <taxon>Guptibacillaceae</taxon>
        <taxon>Exobacillus</taxon>
    </lineage>
</organism>
<dbReference type="Pfam" id="PF05402">
    <property type="entry name" value="PqqD"/>
    <property type="match status" value="1"/>
</dbReference>
<dbReference type="AlphaFoldDB" id="A0A5R9EXH0"/>
<proteinExistence type="predicted"/>
<dbReference type="OrthoDB" id="2882895at2"/>
<dbReference type="RefSeq" id="WP_138128627.1">
    <property type="nucleotide sequence ID" value="NZ_SWLG01000019.1"/>
</dbReference>
<comment type="caution">
    <text evidence="1">The sequence shown here is derived from an EMBL/GenBank/DDBJ whole genome shotgun (WGS) entry which is preliminary data.</text>
</comment>
<name>A0A5R9EXH0_9BACL</name>
<dbReference type="Gene3D" id="1.10.10.1150">
    <property type="entry name" value="Coenzyme PQQ synthesis protein D (PqqD)"/>
    <property type="match status" value="1"/>
</dbReference>
<evidence type="ECO:0000313" key="2">
    <source>
        <dbReference type="Proteomes" id="UP000308230"/>
    </source>
</evidence>
<gene>
    <name evidence="1" type="ORF">FCL54_19575</name>
</gene>
<reference evidence="1 2" key="1">
    <citation type="submission" date="2019-04" db="EMBL/GenBank/DDBJ databases">
        <title>Bacillus caeni sp. nov., a bacterium isolated from mangrove sediment.</title>
        <authorList>
            <person name="Huang H."/>
            <person name="Mo K."/>
            <person name="Hu Y."/>
        </authorList>
    </citation>
    <scope>NUCLEOTIDE SEQUENCE [LARGE SCALE GENOMIC DNA]</scope>
    <source>
        <strain evidence="1 2">HB172195</strain>
    </source>
</reference>